<dbReference type="WBParaSite" id="ES5_v2.g13425.t1">
    <property type="protein sequence ID" value="ES5_v2.g13425.t1"/>
    <property type="gene ID" value="ES5_v2.g13425"/>
</dbReference>
<evidence type="ECO:0000313" key="2">
    <source>
        <dbReference type="WBParaSite" id="ES5_v2.g13425.t1"/>
    </source>
</evidence>
<reference evidence="2" key="1">
    <citation type="submission" date="2022-11" db="UniProtKB">
        <authorList>
            <consortium name="WormBaseParasite"/>
        </authorList>
    </citation>
    <scope>IDENTIFICATION</scope>
</reference>
<protein>
    <submittedName>
        <fullName evidence="2">K Homology domain-containing protein</fullName>
    </submittedName>
</protein>
<organism evidence="1 2">
    <name type="scientific">Panagrolaimus sp. ES5</name>
    <dbReference type="NCBI Taxonomy" id="591445"/>
    <lineage>
        <taxon>Eukaryota</taxon>
        <taxon>Metazoa</taxon>
        <taxon>Ecdysozoa</taxon>
        <taxon>Nematoda</taxon>
        <taxon>Chromadorea</taxon>
        <taxon>Rhabditida</taxon>
        <taxon>Tylenchina</taxon>
        <taxon>Panagrolaimomorpha</taxon>
        <taxon>Panagrolaimoidea</taxon>
        <taxon>Panagrolaimidae</taxon>
        <taxon>Panagrolaimus</taxon>
    </lineage>
</organism>
<dbReference type="Proteomes" id="UP000887579">
    <property type="component" value="Unplaced"/>
</dbReference>
<evidence type="ECO:0000313" key="1">
    <source>
        <dbReference type="Proteomes" id="UP000887579"/>
    </source>
</evidence>
<sequence>MDTYGDYGQYDGAYGAYQASFGYGRGPQGGGGGGGQYNAYPPAGPPAGYGPPPGAGGYNSDPGYAQSPLDAETWRHPRFNFVGKIIGPKGVTLQNIAKTFKCHVYVLGRGSSRDKAKEQELLATGDPQYAHFNGPLHVKIETTAPPALAFKRVAGVLEVLEELLKPVKETYIEGITPMPESMKKDGDEGEGGEEVKKEPVEESKIKIEKDYGPDLEVKGSSGPPNSRGGGSFSRGGGAPRGDRGGGRGAPRGFNSERGSRDGGPMRHRGGMGTGGNAGHFGSGPPAFGPPRSSGPPNSRGGGSFSRGGGAPRGDRGGGRGGRGGDRGGTPRGRFQPY</sequence>
<accession>A0AC34F8A5</accession>
<name>A0AC34F8A5_9BILA</name>
<proteinExistence type="predicted"/>